<evidence type="ECO:0000313" key="1">
    <source>
        <dbReference type="EMBL" id="GBO02934.1"/>
    </source>
</evidence>
<gene>
    <name evidence="1" type="ORF">AVEN_235776_1</name>
</gene>
<comment type="caution">
    <text evidence="1">The sequence shown here is derived from an EMBL/GenBank/DDBJ whole genome shotgun (WGS) entry which is preliminary data.</text>
</comment>
<dbReference type="EMBL" id="BGPR01030422">
    <property type="protein sequence ID" value="GBO02934.1"/>
    <property type="molecule type" value="Genomic_DNA"/>
</dbReference>
<keyword evidence="2" id="KW-1185">Reference proteome</keyword>
<evidence type="ECO:0000313" key="2">
    <source>
        <dbReference type="Proteomes" id="UP000499080"/>
    </source>
</evidence>
<name>A0A4Y2TTF6_ARAVE</name>
<sequence length="137" mass="15162">DSFAEEDSLLVGGEANWVYLMVVAVLFESLRPTCRALVGFGVNESVIGFCHRQVSVCAFVLGRKCFVVAHRLLVSRVRSIQRESIAIVKKLDLGILTNPHVLDLPESKKKTILELSVSVCEHDNSKTVIDGEMKFGM</sequence>
<dbReference type="Proteomes" id="UP000499080">
    <property type="component" value="Unassembled WGS sequence"/>
</dbReference>
<accession>A0A4Y2TTF6</accession>
<organism evidence="1 2">
    <name type="scientific">Araneus ventricosus</name>
    <name type="common">Orbweaver spider</name>
    <name type="synonym">Epeira ventricosa</name>
    <dbReference type="NCBI Taxonomy" id="182803"/>
    <lineage>
        <taxon>Eukaryota</taxon>
        <taxon>Metazoa</taxon>
        <taxon>Ecdysozoa</taxon>
        <taxon>Arthropoda</taxon>
        <taxon>Chelicerata</taxon>
        <taxon>Arachnida</taxon>
        <taxon>Araneae</taxon>
        <taxon>Araneomorphae</taxon>
        <taxon>Entelegynae</taxon>
        <taxon>Araneoidea</taxon>
        <taxon>Araneidae</taxon>
        <taxon>Araneus</taxon>
    </lineage>
</organism>
<reference evidence="1 2" key="1">
    <citation type="journal article" date="2019" name="Sci. Rep.">
        <title>Orb-weaving spider Araneus ventricosus genome elucidates the spidroin gene catalogue.</title>
        <authorList>
            <person name="Kono N."/>
            <person name="Nakamura H."/>
            <person name="Ohtoshi R."/>
            <person name="Moran D.A.P."/>
            <person name="Shinohara A."/>
            <person name="Yoshida Y."/>
            <person name="Fujiwara M."/>
            <person name="Mori M."/>
            <person name="Tomita M."/>
            <person name="Arakawa K."/>
        </authorList>
    </citation>
    <scope>NUCLEOTIDE SEQUENCE [LARGE SCALE GENOMIC DNA]</scope>
</reference>
<protein>
    <submittedName>
        <fullName evidence="1">Uncharacterized protein</fullName>
    </submittedName>
</protein>
<dbReference type="AlphaFoldDB" id="A0A4Y2TTF6"/>
<feature type="non-terminal residue" evidence="1">
    <location>
        <position position="1"/>
    </location>
</feature>
<proteinExistence type="predicted"/>